<organism evidence="2 3">
    <name type="scientific">Propionispora vibrioides</name>
    <dbReference type="NCBI Taxonomy" id="112903"/>
    <lineage>
        <taxon>Bacteria</taxon>
        <taxon>Bacillati</taxon>
        <taxon>Bacillota</taxon>
        <taxon>Negativicutes</taxon>
        <taxon>Selenomonadales</taxon>
        <taxon>Sporomusaceae</taxon>
        <taxon>Propionispora</taxon>
    </lineage>
</organism>
<dbReference type="InterPro" id="IPR013420">
    <property type="entry name" value="CRISPR-assoc_prot_Cas8b/Csh1_C"/>
</dbReference>
<evidence type="ECO:0000313" key="3">
    <source>
        <dbReference type="Proteomes" id="UP000198847"/>
    </source>
</evidence>
<dbReference type="Proteomes" id="UP000198847">
    <property type="component" value="Unassembled WGS sequence"/>
</dbReference>
<dbReference type="InterPro" id="IPR013389">
    <property type="entry name" value="CRISPR-assoc_prot_Cas8b"/>
</dbReference>
<dbReference type="RefSeq" id="WP_091746143.1">
    <property type="nucleotide sequence ID" value="NZ_FODY01000009.1"/>
</dbReference>
<dbReference type="STRING" id="112903.SAMN04490178_10956"/>
<accession>A0A1H8UQC6</accession>
<gene>
    <name evidence="2" type="ORF">SAMN04490178_10956</name>
</gene>
<dbReference type="AlphaFoldDB" id="A0A1H8UQC6"/>
<feature type="region of interest" description="Disordered" evidence="1">
    <location>
        <begin position="637"/>
        <end position="660"/>
    </location>
</feature>
<dbReference type="OrthoDB" id="1706583at2"/>
<dbReference type="Pfam" id="PF09484">
    <property type="entry name" value="Cas_TM1802"/>
    <property type="match status" value="1"/>
</dbReference>
<protein>
    <submittedName>
        <fullName evidence="2">CRISPR-associated protein, Csh1 family</fullName>
    </submittedName>
</protein>
<dbReference type="NCBIfam" id="TIGR02591">
    <property type="entry name" value="cas_Csh1"/>
    <property type="match status" value="1"/>
</dbReference>
<evidence type="ECO:0000256" key="1">
    <source>
        <dbReference type="SAM" id="MobiDB-lite"/>
    </source>
</evidence>
<reference evidence="2 3" key="1">
    <citation type="submission" date="2016-10" db="EMBL/GenBank/DDBJ databases">
        <authorList>
            <person name="de Groot N.N."/>
        </authorList>
    </citation>
    <scope>NUCLEOTIDE SEQUENCE [LARGE SCALE GENOMIC DNA]</scope>
    <source>
        <strain evidence="2 3">DSM 13305</strain>
    </source>
</reference>
<name>A0A1H8UQC6_9FIRM</name>
<keyword evidence="3" id="KW-1185">Reference proteome</keyword>
<sequence>MLEAMIDMGRTLLRDSDLLSEKVKKLDSVTPKGEKRYVVKFNFCLEEKRLEMDIEEIGSQTAAKYVLLDREGGPNNPQWYITFEKCDSLISQSLPNFLKKLEEGILRKQISEILQTFFKDLGVDVDCKYRYVLDIQKCFGYSQSVEDILKVEKKINEKNACKNVVLSIAAEIVKLCIKKFEIRKEQAGLFTILIDGIALAQHPLYKKIIGQSLAERMVDGSVMGLVCSCCGSDEGCTSDLRDISIKYYTTNQCIFAHKLNHKNYDKNFVLCKTCYESLLAAEKFVKKELRSRIADFDTYIIPHVLHGRNINGPVLKKLVRAIDPVIDRSRNLEEIQQFKNTVANWLDKINKEDGYSYLLNFLFYRQLNQATKIQKMIKDVQPSVFALIDRSLSQARELFEPFFTEKTYLHLRRDLKMIYYMHPIKLQDGNPAQYQRILNVYESLFYRRFLQTDQIFRNIAEVLRIIWRQRAGYNVSFTDPQYFAIKVLEAMFYLVFLQKFGALERKGGDQMVDYSIVANDELRNYLDAMKYSETQTAVFLLGVLIGSIGREQSSRSEEGTYKPVLNKINFNGMDQTRMMKLSVDIFNKLRQEKILRFVENIHYAHMYWMSRNRDSWDLNKDEGLFYLLAGYSFQTLKKKKKKEEGESTDEDNERTDTVSI</sequence>
<proteinExistence type="predicted"/>
<dbReference type="EMBL" id="FODY01000009">
    <property type="protein sequence ID" value="SEP04768.1"/>
    <property type="molecule type" value="Genomic_DNA"/>
</dbReference>
<evidence type="ECO:0000313" key="2">
    <source>
        <dbReference type="EMBL" id="SEP04768.1"/>
    </source>
</evidence>
<dbReference type="NCBIfam" id="TIGR02556">
    <property type="entry name" value="cas_TM1802"/>
    <property type="match status" value="1"/>
</dbReference>